<evidence type="ECO:0000313" key="2">
    <source>
        <dbReference type="Proteomes" id="UP001629156"/>
    </source>
</evidence>
<dbReference type="RefSeq" id="WP_408084402.1">
    <property type="nucleotide sequence ID" value="NZ_JBELPZ010000005.1"/>
</dbReference>
<sequence>MQHKTFVYIIDIESSNRKKYIDTINKTYPNVIKNTFPSVKEAVDLVKIDVIAAPDYIFISQNAFLKSTQAQLRGLRTLKKCRKIKIILFGTSISREITAKAKEYDGRILNFASNENLLIKEISDKVKRLYN</sequence>
<name>A0ABW8YV78_9FLAO</name>
<keyword evidence="2" id="KW-1185">Reference proteome</keyword>
<dbReference type="EMBL" id="JBELPZ010000005">
    <property type="protein sequence ID" value="MFL9844149.1"/>
    <property type="molecule type" value="Genomic_DNA"/>
</dbReference>
<accession>A0ABW8YV78</accession>
<comment type="caution">
    <text evidence="1">The sequence shown here is derived from an EMBL/GenBank/DDBJ whole genome shotgun (WGS) entry which is preliminary data.</text>
</comment>
<evidence type="ECO:0008006" key="3">
    <source>
        <dbReference type="Google" id="ProtNLM"/>
    </source>
</evidence>
<evidence type="ECO:0000313" key="1">
    <source>
        <dbReference type="EMBL" id="MFL9844149.1"/>
    </source>
</evidence>
<dbReference type="Proteomes" id="UP001629156">
    <property type="component" value="Unassembled WGS sequence"/>
</dbReference>
<protein>
    <recommendedName>
        <fullName evidence="3">Response regulatory domain-containing protein</fullName>
    </recommendedName>
</protein>
<reference evidence="1 2" key="1">
    <citation type="submission" date="2024-06" db="EMBL/GenBank/DDBJ databases">
        <authorList>
            <person name="Kaempfer P."/>
            <person name="Viver T."/>
        </authorList>
    </citation>
    <scope>NUCLEOTIDE SEQUENCE [LARGE SCALE GENOMIC DNA]</scope>
    <source>
        <strain evidence="1 2">ST-119</strain>
    </source>
</reference>
<proteinExistence type="predicted"/>
<organism evidence="1 2">
    <name type="scientific">Flavobacterium rhizosphaerae</name>
    <dbReference type="NCBI Taxonomy" id="3163298"/>
    <lineage>
        <taxon>Bacteria</taxon>
        <taxon>Pseudomonadati</taxon>
        <taxon>Bacteroidota</taxon>
        <taxon>Flavobacteriia</taxon>
        <taxon>Flavobacteriales</taxon>
        <taxon>Flavobacteriaceae</taxon>
        <taxon>Flavobacterium</taxon>
    </lineage>
</organism>
<gene>
    <name evidence="1" type="ORF">ABS766_06925</name>
</gene>